<dbReference type="EMBL" id="HBFW01002445">
    <property type="protein sequence ID" value="CAD8930544.1"/>
    <property type="molecule type" value="Transcribed_RNA"/>
</dbReference>
<evidence type="ECO:0000256" key="1">
    <source>
        <dbReference type="SAM" id="MobiDB-lite"/>
    </source>
</evidence>
<feature type="compositionally biased region" description="Basic residues" evidence="1">
    <location>
        <begin position="235"/>
        <end position="246"/>
    </location>
</feature>
<evidence type="ECO:0000313" key="2">
    <source>
        <dbReference type="EMBL" id="CAD8930543.1"/>
    </source>
</evidence>
<protein>
    <submittedName>
        <fullName evidence="3">Uncharacterized protein</fullName>
    </submittedName>
</protein>
<proteinExistence type="predicted"/>
<evidence type="ECO:0000313" key="3">
    <source>
        <dbReference type="EMBL" id="CAD8930544.1"/>
    </source>
</evidence>
<accession>A0A6U1NXZ7</accession>
<dbReference type="EMBL" id="HBFW01002444">
    <property type="protein sequence ID" value="CAD8930543.1"/>
    <property type="molecule type" value="Transcribed_RNA"/>
</dbReference>
<feature type="region of interest" description="Disordered" evidence="1">
    <location>
        <begin position="122"/>
        <end position="270"/>
    </location>
</feature>
<dbReference type="AlphaFoldDB" id="A0A6U1NXZ7"/>
<name>A0A6U1NXZ7_CYCTE</name>
<organism evidence="3">
    <name type="scientific">Cyclophora tenuis</name>
    <name type="common">Marine diatom</name>
    <dbReference type="NCBI Taxonomy" id="216820"/>
    <lineage>
        <taxon>Eukaryota</taxon>
        <taxon>Sar</taxon>
        <taxon>Stramenopiles</taxon>
        <taxon>Ochrophyta</taxon>
        <taxon>Bacillariophyta</taxon>
        <taxon>Fragilariophyceae</taxon>
        <taxon>Fragilariophycidae</taxon>
        <taxon>Cyclophorales</taxon>
        <taxon>Cyclophoraceae</taxon>
        <taxon>Cyclophora</taxon>
    </lineage>
</organism>
<feature type="compositionally biased region" description="Low complexity" evidence="1">
    <location>
        <begin position="147"/>
        <end position="209"/>
    </location>
</feature>
<feature type="compositionally biased region" description="Low complexity" evidence="1">
    <location>
        <begin position="218"/>
        <end position="233"/>
    </location>
</feature>
<sequence>MTTAAAAAAAAAATTMTNDYGVVAWSNLDGNQLSSVVVADAGLSMVNGVYTRDGTHEGAPKFVQTVRWKKEGEITAITIYRCSVTNNTKHWYISIVPKGVCPGTNLDIDFYSAPMRVDNPTAPPVQGWTRAEEGLHPPPTVLKLDKQQQQQQQRRRNMSMSRSPPRNRQSSTTSSSSSSSLSSSKHRTTTTTSTPTRHRATTPPRHTTSLSPAQTNRTTPTTTIPTMMMIDNPYHPHHPTQNHHHNQYHDTDRCVTPPTPAESYQSSSNGTYYNNINYNNNYTTMDPQQEQKAKKSVSKLLDELAKSFIELGFDDNDAAIPAMIKAKIIHTAANGGGGGTKKKKKRKRKNSLPFMLDRLGQYLVELGYQGTESTIDTMIKTRMQTVREIRSS</sequence>
<gene>
    <name evidence="2" type="ORF">CTEN0397_LOCUS1565</name>
    <name evidence="3" type="ORF">CTEN0397_LOCUS1566</name>
</gene>
<reference evidence="3" key="1">
    <citation type="submission" date="2021-01" db="EMBL/GenBank/DDBJ databases">
        <authorList>
            <person name="Corre E."/>
            <person name="Pelletier E."/>
            <person name="Niang G."/>
            <person name="Scheremetjew M."/>
            <person name="Finn R."/>
            <person name="Kale V."/>
            <person name="Holt S."/>
            <person name="Cochrane G."/>
            <person name="Meng A."/>
            <person name="Brown T."/>
            <person name="Cohen L."/>
        </authorList>
    </citation>
    <scope>NUCLEOTIDE SEQUENCE</scope>
    <source>
        <strain evidence="3">ECT3854</strain>
    </source>
</reference>